<protein>
    <submittedName>
        <fullName evidence="8">Putative drug/metabolite transporter</fullName>
    </submittedName>
</protein>
<dbReference type="AlphaFoldDB" id="M9R7F2"/>
<organism evidence="8 9">
    <name type="scientific">Octadecabacter antarcticus 307</name>
    <dbReference type="NCBI Taxonomy" id="391626"/>
    <lineage>
        <taxon>Bacteria</taxon>
        <taxon>Pseudomonadati</taxon>
        <taxon>Pseudomonadota</taxon>
        <taxon>Alphaproteobacteria</taxon>
        <taxon>Rhodobacterales</taxon>
        <taxon>Roseobacteraceae</taxon>
        <taxon>Octadecabacter</taxon>
    </lineage>
</organism>
<dbReference type="InterPro" id="IPR050638">
    <property type="entry name" value="AA-Vitamin_Transporters"/>
</dbReference>
<dbReference type="OrthoDB" id="9810556at2"/>
<comment type="similarity">
    <text evidence="2">Belongs to the EamA transporter family.</text>
</comment>
<dbReference type="HOGENOM" id="CLU_033863_5_2_5"/>
<accession>M9R7F2</accession>
<name>M9R7F2_9RHOB</name>
<feature type="transmembrane region" description="Helical" evidence="6">
    <location>
        <begin position="252"/>
        <end position="273"/>
    </location>
</feature>
<feature type="transmembrane region" description="Helical" evidence="6">
    <location>
        <begin position="41"/>
        <end position="62"/>
    </location>
</feature>
<dbReference type="STRING" id="391626.OAN307_c30220"/>
<proteinExistence type="inferred from homology"/>
<dbReference type="RefSeq" id="WP_015500555.1">
    <property type="nucleotide sequence ID" value="NC_020911.1"/>
</dbReference>
<evidence type="ECO:0000256" key="1">
    <source>
        <dbReference type="ARBA" id="ARBA00004141"/>
    </source>
</evidence>
<dbReference type="eggNOG" id="COG0697">
    <property type="taxonomic scope" value="Bacteria"/>
</dbReference>
<feature type="transmembrane region" description="Helical" evidence="6">
    <location>
        <begin position="103"/>
        <end position="123"/>
    </location>
</feature>
<feature type="transmembrane region" description="Helical" evidence="6">
    <location>
        <begin position="162"/>
        <end position="182"/>
    </location>
</feature>
<feature type="transmembrane region" description="Helical" evidence="6">
    <location>
        <begin position="191"/>
        <end position="212"/>
    </location>
</feature>
<dbReference type="EMBL" id="CP003740">
    <property type="protein sequence ID" value="AGI68569.1"/>
    <property type="molecule type" value="Genomic_DNA"/>
</dbReference>
<feature type="transmembrane region" description="Helical" evidence="6">
    <location>
        <begin position="12"/>
        <end position="35"/>
    </location>
</feature>
<feature type="transmembrane region" description="Helical" evidence="6">
    <location>
        <begin position="224"/>
        <end position="245"/>
    </location>
</feature>
<dbReference type="PANTHER" id="PTHR32322:SF2">
    <property type="entry name" value="EAMA DOMAIN-CONTAINING PROTEIN"/>
    <property type="match status" value="1"/>
</dbReference>
<dbReference type="PANTHER" id="PTHR32322">
    <property type="entry name" value="INNER MEMBRANE TRANSPORTER"/>
    <property type="match status" value="1"/>
</dbReference>
<evidence type="ECO:0000256" key="2">
    <source>
        <dbReference type="ARBA" id="ARBA00007362"/>
    </source>
</evidence>
<keyword evidence="5 6" id="KW-0472">Membrane</keyword>
<feature type="transmembrane region" description="Helical" evidence="6">
    <location>
        <begin position="135"/>
        <end position="156"/>
    </location>
</feature>
<feature type="domain" description="EamA" evidence="7">
    <location>
        <begin position="167"/>
        <end position="294"/>
    </location>
</feature>
<keyword evidence="3 6" id="KW-0812">Transmembrane</keyword>
<evidence type="ECO:0000256" key="4">
    <source>
        <dbReference type="ARBA" id="ARBA00022989"/>
    </source>
</evidence>
<dbReference type="InterPro" id="IPR000620">
    <property type="entry name" value="EamA_dom"/>
</dbReference>
<comment type="subcellular location">
    <subcellularLocation>
        <location evidence="1">Membrane</location>
        <topology evidence="1">Multi-pass membrane protein</topology>
    </subcellularLocation>
</comment>
<dbReference type="Proteomes" id="UP000005307">
    <property type="component" value="Chromosome"/>
</dbReference>
<reference evidence="8 9" key="1">
    <citation type="journal article" date="2013" name="PLoS ONE">
        <title>Poles Apart: Arctic and Antarctic Octadecabacter strains Share High Genome Plasticity and a New Type of Xanthorhodopsin.</title>
        <authorList>
            <person name="Vollmers J."/>
            <person name="Voget S."/>
            <person name="Dietrich S."/>
            <person name="Gollnow K."/>
            <person name="Smits M."/>
            <person name="Meyer K."/>
            <person name="Brinkhoff T."/>
            <person name="Simon M."/>
            <person name="Daniel R."/>
        </authorList>
    </citation>
    <scope>NUCLEOTIDE SEQUENCE [LARGE SCALE GENOMIC DNA]</scope>
    <source>
        <strain evidence="8 9">307</strain>
    </source>
</reference>
<dbReference type="SUPFAM" id="SSF103481">
    <property type="entry name" value="Multidrug resistance efflux transporter EmrE"/>
    <property type="match status" value="2"/>
</dbReference>
<dbReference type="GO" id="GO:0016020">
    <property type="term" value="C:membrane"/>
    <property type="evidence" value="ECO:0007669"/>
    <property type="project" value="UniProtKB-SubCell"/>
</dbReference>
<keyword evidence="4 6" id="KW-1133">Transmembrane helix</keyword>
<keyword evidence="9" id="KW-1185">Reference proteome</keyword>
<feature type="transmembrane region" description="Helical" evidence="6">
    <location>
        <begin position="279"/>
        <end position="300"/>
    </location>
</feature>
<dbReference type="KEGG" id="oat:OAN307_c30220"/>
<evidence type="ECO:0000256" key="6">
    <source>
        <dbReference type="SAM" id="Phobius"/>
    </source>
</evidence>
<sequence>MTAATHNVPSHGNWALLFFLSFVWGGAFMSMAVALEQYGPFTVAAGRISIGALGLLVVTAIARPGDLAIRDPKTLGFILILGILNFALPFSLLAWALQQVPSAFAGVAMGSSPIFVLVLAYIFVPDEQIGPRRIIGVIIGFVGLLVLILPGIAIGNGAEGTIAARVACVAASLCYSIGAILIRQAPPIPPLVFTAGMLTAGSLALTPLALLLEGIPEITSARATWAMLYAGVIPTGLAFLLRVVLIRSAGPIFMSLVAYIVPLWAVLLGVVLLNETLTLSTYLGALIILLGVGMTQLRLLKKR</sequence>
<dbReference type="Gene3D" id="1.10.3730.20">
    <property type="match status" value="1"/>
</dbReference>
<dbReference type="Pfam" id="PF00892">
    <property type="entry name" value="EamA"/>
    <property type="match status" value="2"/>
</dbReference>
<dbReference type="InterPro" id="IPR037185">
    <property type="entry name" value="EmrE-like"/>
</dbReference>
<gene>
    <name evidence="8" type="ORF">OAN307_c30220</name>
</gene>
<evidence type="ECO:0000256" key="5">
    <source>
        <dbReference type="ARBA" id="ARBA00023136"/>
    </source>
</evidence>
<evidence type="ECO:0000259" key="7">
    <source>
        <dbReference type="Pfam" id="PF00892"/>
    </source>
</evidence>
<feature type="transmembrane region" description="Helical" evidence="6">
    <location>
        <begin position="74"/>
        <end position="97"/>
    </location>
</feature>
<feature type="domain" description="EamA" evidence="7">
    <location>
        <begin position="16"/>
        <end position="148"/>
    </location>
</feature>
<evidence type="ECO:0000313" key="8">
    <source>
        <dbReference type="EMBL" id="AGI68569.1"/>
    </source>
</evidence>
<evidence type="ECO:0000256" key="3">
    <source>
        <dbReference type="ARBA" id="ARBA00022692"/>
    </source>
</evidence>
<evidence type="ECO:0000313" key="9">
    <source>
        <dbReference type="Proteomes" id="UP000005307"/>
    </source>
</evidence>